<keyword evidence="3" id="KW-0633">Potassium transport</keyword>
<feature type="domain" description="Integrase catalytic" evidence="18">
    <location>
        <begin position="851"/>
        <end position="940"/>
    </location>
</feature>
<keyword evidence="9" id="KW-0378">Hydrolase</keyword>
<dbReference type="GO" id="GO:0015297">
    <property type="term" value="F:antiporter activity"/>
    <property type="evidence" value="ECO:0007669"/>
    <property type="project" value="InterPro"/>
</dbReference>
<evidence type="ECO:0000256" key="16">
    <source>
        <dbReference type="SAM" id="MobiDB-lite"/>
    </source>
</evidence>
<dbReference type="InterPro" id="IPR057291">
    <property type="entry name" value="CHX17_2nd"/>
</dbReference>
<evidence type="ECO:0000256" key="3">
    <source>
        <dbReference type="ARBA" id="ARBA00022538"/>
    </source>
</evidence>
<feature type="region of interest" description="Disordered" evidence="16">
    <location>
        <begin position="309"/>
        <end position="333"/>
    </location>
</feature>
<dbReference type="EMBL" id="JABCRI010000011">
    <property type="protein sequence ID" value="KAF8397183.1"/>
    <property type="molecule type" value="Genomic_DNA"/>
</dbReference>
<dbReference type="Proteomes" id="UP000655225">
    <property type="component" value="Unassembled WGS sequence"/>
</dbReference>
<dbReference type="PANTHER" id="PTHR32468:SF23">
    <property type="entry name" value="CATION_H(+) ANTIPORTER 14"/>
    <property type="match status" value="1"/>
</dbReference>
<keyword evidence="7" id="KW-0540">Nuclease</keyword>
<feature type="transmembrane region" description="Helical" evidence="17">
    <location>
        <begin position="1066"/>
        <end position="1087"/>
    </location>
</feature>
<proteinExistence type="inferred from homology"/>
<protein>
    <recommendedName>
        <fullName evidence="18">Integrase catalytic domain-containing protein</fullName>
    </recommendedName>
</protein>
<dbReference type="InterPro" id="IPR038770">
    <property type="entry name" value="Na+/solute_symporter_sf"/>
</dbReference>
<keyword evidence="20" id="KW-1185">Reference proteome</keyword>
<evidence type="ECO:0000259" key="18">
    <source>
        <dbReference type="PROSITE" id="PS50994"/>
    </source>
</evidence>
<feature type="transmembrane region" description="Helical" evidence="17">
    <location>
        <begin position="1133"/>
        <end position="1154"/>
    </location>
</feature>
<dbReference type="Gene3D" id="1.10.340.70">
    <property type="match status" value="1"/>
</dbReference>
<dbReference type="InterPro" id="IPR006153">
    <property type="entry name" value="Cation/H_exchanger_TM"/>
</dbReference>
<evidence type="ECO:0000256" key="17">
    <source>
        <dbReference type="SAM" id="Phobius"/>
    </source>
</evidence>
<dbReference type="Pfam" id="PF08284">
    <property type="entry name" value="RVP_2"/>
    <property type="match status" value="1"/>
</dbReference>
<feature type="transmembrane region" description="Helical" evidence="17">
    <location>
        <begin position="1000"/>
        <end position="1019"/>
    </location>
</feature>
<keyword evidence="11" id="KW-0630">Potassium</keyword>
<keyword evidence="2" id="KW-0813">Transport</keyword>
<evidence type="ECO:0000256" key="8">
    <source>
        <dbReference type="ARBA" id="ARBA00022759"/>
    </source>
</evidence>
<sequence>MPPRRKQKKAAATMDQSDITTKLDIIMKKLEDLDAVKEAVSQLQHDRASHTVNDDNLDGEVHSHHVNAQTARMPTLKLEFPRFDGTDPISWINEAERFLKFHQIPPAQRVTIASFYLEKEARQWYYWLEQYYGDGVPWRLFTESLISRFGPTKYDDFSIALKNLKQTGPLREYQMEFERLTSRLTNIPSENLLSFFIGGLRDDVQLDVQSKEPRDLFHAISLARLFEEKLSRARRATRFNWNRGTPPGNPPQVGTSSKPINPNFKKLTIEEMKARREKGLCYNCDERFSPNHKCKAQQFFLIEGEALATEETHESDEEEERTTTEDDQDNIPTSVEPEISFHALTGSAAPQTMRVQGTIKHYPIVVLIDTGSTHNFINTKLAQRLGCRIQTGSELPVTVANGEILRSHGMCSNLLFKIQNSEFTTDVHLLDFGGCDMVLGAHWLRTLGPILWDFTNLWMQFRCKGADITFKGIKTSLPQIIKPANARKAIRSGASCSLLFMCNAVESIEEEPTDPTLQSLLHQFADVFTEPQGLPPARSHDHCIVLESGSRPVNVRPYRYPHFQKGEIERQVTDMLASAELAFETLKKAMVSTPVLALPDFSQQFVIECDASGRAIGAVLMQGRRPIAFISKVLPIRSKGISTYEKEMEAIVFAVTKWRPYLVGRKFLIRTDHRSIKYMDAQRASTPAQQRWLSKLMGYTYEIMYKTGAENRVADALSRYTTEASLAAISTPIHHWVDCIMEECRNNPYLLDLQSKIKANPTAFPHYRIDNLQLFYKGRLVLDPNSSHKIVILQRYHDSAEGGHAGYLKTIKRARQNFWWKGLKKDVKRYVASCDICQRSKSESIASPGLLQPLPIPSKVWTDISMDFIDGLPSSNGKTVVFVVVDRLSKYAHFIPLSHPYTAAQVALAFVDHVFKLHGMPSSIVSDRDAVFTSGFWRELFRLQALPPLRDKTSAMTDLHWPKMTVGPVEDTQMVCQYSHMTSSRGFWARQHPLDYSTPVLMAQIIIIFVATRTTYAVLKPLGQNLMVAQILVICVHLQGGVILGPSFLGSSPTCMKRLFLPERRLVLQTIADFGYMLHLFLVGVQVDTSIVKRGGRNAMIIGISCSLGPYVVALPVFFVVKNFLTVDTKTLIAIPYVVGTCSLSSFPVITTFLSDLKILNSEVGRLASSSSMVSDMFIWTTVTSIISLRFAEHDLQLISVWSILSVAAYNLTLLFVIRPLALWVVRQTPEGKPVKEIYIFSSLLVILGCGFCAEIIGQHFAMGAYLLGLAIPDGPPLGAALVHKIDTIVSGLFMPVFFAIIGMKTNLVPMATDDSTNSVLVPLLVVFFSYIGKFTGTILPSLYCKVPFRDAFSLSLVMSYKGITEMGFYCLFKDLKVGLIRPLVMILYDPSRRYKAYKRRTILHAKQYSEFCILACIHSHDNVPTIIKLLELSNPNRASPICVSVLHLRELTARVSAILIQGNSKLSGNSIPIVNAFEYYAQHNQGHVTVQHFTAISPYASMHDDICTLALDQRTSIVIVPFHKQWSFNGLQVESSFSAIRTVNCNVLDKAPCSVGILVDRENIGAGSRCVLASQSLYRIALLFLGGADDREALAYARRMAEHPSTSIAVLQFTVSCDIDRYDSELDRELMRDFRVKNMENERIVCKDEVVSDGMGITRAVLSMGNEFDLFIVGRHHGSQSPLISGLTEWSEFPELGIIGDMLASSDFKSSVLVVQQQPHGDGSPSSPNHPVARGRGTTSEVFHDSSEDEGDKDTYLVQQEAVVVVFVVAAPPSFKGCQFGATPKLQRLQKTFATIPDLQGLPMTFTAIPKLQGLPITLTLHSRVAKDFEKKKNKD</sequence>
<keyword evidence="4" id="KW-0808">Transferase</keyword>
<gene>
    <name evidence="19" type="ORF">HHK36_016090</name>
</gene>
<dbReference type="Gene3D" id="3.10.20.370">
    <property type="match status" value="1"/>
</dbReference>
<evidence type="ECO:0000313" key="20">
    <source>
        <dbReference type="Proteomes" id="UP000655225"/>
    </source>
</evidence>
<feature type="transmembrane region" description="Helical" evidence="17">
    <location>
        <begin position="1099"/>
        <end position="1121"/>
    </location>
</feature>
<dbReference type="OrthoDB" id="2687058at2759"/>
<dbReference type="GO" id="GO:0006813">
    <property type="term" value="P:potassium ion transport"/>
    <property type="evidence" value="ECO:0007669"/>
    <property type="project" value="UniProtKB-KW"/>
</dbReference>
<dbReference type="SUPFAM" id="SSF53098">
    <property type="entry name" value="Ribonuclease H-like"/>
    <property type="match status" value="1"/>
</dbReference>
<dbReference type="Pfam" id="PF00999">
    <property type="entry name" value="Na_H_Exchanger"/>
    <property type="match status" value="1"/>
</dbReference>
<dbReference type="GO" id="GO:1902600">
    <property type="term" value="P:proton transmembrane transport"/>
    <property type="evidence" value="ECO:0007669"/>
    <property type="project" value="InterPro"/>
</dbReference>
<dbReference type="InterPro" id="IPR021109">
    <property type="entry name" value="Peptidase_aspartic_dom_sf"/>
</dbReference>
<dbReference type="GO" id="GO:0004519">
    <property type="term" value="F:endonuclease activity"/>
    <property type="evidence" value="ECO:0007669"/>
    <property type="project" value="UniProtKB-KW"/>
</dbReference>
<dbReference type="Pfam" id="PF17917">
    <property type="entry name" value="RT_RNaseH"/>
    <property type="match status" value="1"/>
</dbReference>
<evidence type="ECO:0000256" key="13">
    <source>
        <dbReference type="ARBA" id="ARBA00023065"/>
    </source>
</evidence>
<comment type="similarity">
    <text evidence="15">Belongs to the monovalent cation:proton antiporter 2 (CPA2) transporter (TC 2.A.37) family. CHX (TC 2.A.37.4) subfamily.</text>
</comment>
<dbReference type="PANTHER" id="PTHR32468">
    <property type="entry name" value="CATION/H + ANTIPORTER"/>
    <property type="match status" value="1"/>
</dbReference>
<feature type="transmembrane region" description="Helical" evidence="17">
    <location>
        <begin position="1026"/>
        <end position="1046"/>
    </location>
</feature>
<dbReference type="GO" id="GO:0003964">
    <property type="term" value="F:RNA-directed DNA polymerase activity"/>
    <property type="evidence" value="ECO:0007669"/>
    <property type="project" value="UniProtKB-KW"/>
</dbReference>
<dbReference type="Gene3D" id="2.40.70.10">
    <property type="entry name" value="Acid Proteases"/>
    <property type="match status" value="1"/>
</dbReference>
<feature type="compositionally biased region" description="Polar residues" evidence="16">
    <location>
        <begin position="1715"/>
        <end position="1730"/>
    </location>
</feature>
<keyword evidence="13" id="KW-0406">Ion transport</keyword>
<feature type="region of interest" description="Disordered" evidence="16">
    <location>
        <begin position="239"/>
        <end position="262"/>
    </location>
</feature>
<feature type="compositionally biased region" description="Acidic residues" evidence="16">
    <location>
        <begin position="313"/>
        <end position="329"/>
    </location>
</feature>
<evidence type="ECO:0000256" key="5">
    <source>
        <dbReference type="ARBA" id="ARBA00022692"/>
    </source>
</evidence>
<dbReference type="SUPFAM" id="SSF56672">
    <property type="entry name" value="DNA/RNA polymerases"/>
    <property type="match status" value="2"/>
</dbReference>
<keyword evidence="14 17" id="KW-0472">Membrane</keyword>
<feature type="transmembrane region" description="Helical" evidence="17">
    <location>
        <begin position="1174"/>
        <end position="1192"/>
    </location>
</feature>
<dbReference type="Pfam" id="PF23259">
    <property type="entry name" value="CHX17_C"/>
    <property type="match status" value="1"/>
</dbReference>
<dbReference type="InterPro" id="IPR001584">
    <property type="entry name" value="Integrase_cat-core"/>
</dbReference>
<dbReference type="Pfam" id="PF17921">
    <property type="entry name" value="Integrase_H2C2"/>
    <property type="match status" value="1"/>
</dbReference>
<dbReference type="FunFam" id="1.10.340.70:FF:000001">
    <property type="entry name" value="Retrovirus-related Pol polyprotein from transposon gypsy-like Protein"/>
    <property type="match status" value="1"/>
</dbReference>
<organism evidence="19 20">
    <name type="scientific">Tetracentron sinense</name>
    <name type="common">Spur-leaf</name>
    <dbReference type="NCBI Taxonomy" id="13715"/>
    <lineage>
        <taxon>Eukaryota</taxon>
        <taxon>Viridiplantae</taxon>
        <taxon>Streptophyta</taxon>
        <taxon>Embryophyta</taxon>
        <taxon>Tracheophyta</taxon>
        <taxon>Spermatophyta</taxon>
        <taxon>Magnoliopsida</taxon>
        <taxon>Trochodendrales</taxon>
        <taxon>Trochodendraceae</taxon>
        <taxon>Tetracentron</taxon>
    </lineage>
</organism>
<dbReference type="InterPro" id="IPR036397">
    <property type="entry name" value="RNaseH_sf"/>
</dbReference>
<name>A0A835DB66_TETSI</name>
<dbReference type="GO" id="GO:0012505">
    <property type="term" value="C:endomembrane system"/>
    <property type="evidence" value="ECO:0007669"/>
    <property type="project" value="TreeGrafter"/>
</dbReference>
<dbReference type="Pfam" id="PF23256">
    <property type="entry name" value="CHX17_2nd"/>
    <property type="match status" value="1"/>
</dbReference>
<feature type="transmembrane region" description="Helical" evidence="17">
    <location>
        <begin position="1238"/>
        <end position="1268"/>
    </location>
</feature>
<accession>A0A835DB66</accession>
<dbReference type="Pfam" id="PF03732">
    <property type="entry name" value="Retrotrans_gag"/>
    <property type="match status" value="1"/>
</dbReference>
<dbReference type="GO" id="GO:0015074">
    <property type="term" value="P:DNA integration"/>
    <property type="evidence" value="ECO:0007669"/>
    <property type="project" value="InterPro"/>
</dbReference>
<dbReference type="InterPro" id="IPR041373">
    <property type="entry name" value="RT_RNaseH"/>
</dbReference>
<evidence type="ECO:0000313" key="19">
    <source>
        <dbReference type="EMBL" id="KAF8397183.1"/>
    </source>
</evidence>
<dbReference type="InterPro" id="IPR043502">
    <property type="entry name" value="DNA/RNA_pol_sf"/>
</dbReference>
<evidence type="ECO:0000256" key="14">
    <source>
        <dbReference type="ARBA" id="ARBA00023136"/>
    </source>
</evidence>
<evidence type="ECO:0000256" key="6">
    <source>
        <dbReference type="ARBA" id="ARBA00022695"/>
    </source>
</evidence>
<feature type="transmembrane region" description="Helical" evidence="17">
    <location>
        <begin position="1288"/>
        <end position="1308"/>
    </location>
</feature>
<evidence type="ECO:0000256" key="15">
    <source>
        <dbReference type="ARBA" id="ARBA00038341"/>
    </source>
</evidence>
<evidence type="ECO:0000256" key="11">
    <source>
        <dbReference type="ARBA" id="ARBA00022958"/>
    </source>
</evidence>
<comment type="caution">
    <text evidence="19">The sequence shown here is derived from an EMBL/GenBank/DDBJ whole genome shotgun (WGS) entry which is preliminary data.</text>
</comment>
<keyword evidence="8" id="KW-0255">Endonuclease</keyword>
<evidence type="ECO:0000256" key="12">
    <source>
        <dbReference type="ARBA" id="ARBA00022989"/>
    </source>
</evidence>
<dbReference type="CDD" id="cd00303">
    <property type="entry name" value="retropepsin_like"/>
    <property type="match status" value="1"/>
</dbReference>
<dbReference type="GO" id="GO:0006885">
    <property type="term" value="P:regulation of pH"/>
    <property type="evidence" value="ECO:0007669"/>
    <property type="project" value="TreeGrafter"/>
</dbReference>
<evidence type="ECO:0000256" key="1">
    <source>
        <dbReference type="ARBA" id="ARBA00004141"/>
    </source>
</evidence>
<evidence type="ECO:0000256" key="2">
    <source>
        <dbReference type="ARBA" id="ARBA00022448"/>
    </source>
</evidence>
<dbReference type="InterPro" id="IPR057290">
    <property type="entry name" value="CHX17_C"/>
</dbReference>
<reference evidence="19 20" key="1">
    <citation type="submission" date="2020-04" db="EMBL/GenBank/DDBJ databases">
        <title>Plant Genome Project.</title>
        <authorList>
            <person name="Zhang R.-G."/>
        </authorList>
    </citation>
    <scope>NUCLEOTIDE SEQUENCE [LARGE SCALE GENOMIC DNA]</scope>
    <source>
        <strain evidence="19">YNK0</strain>
        <tissue evidence="19">Leaf</tissue>
    </source>
</reference>
<dbReference type="CDD" id="cd09274">
    <property type="entry name" value="RNase_HI_RT_Ty3"/>
    <property type="match status" value="1"/>
</dbReference>
<dbReference type="GO" id="GO:0016787">
    <property type="term" value="F:hydrolase activity"/>
    <property type="evidence" value="ECO:0007669"/>
    <property type="project" value="UniProtKB-KW"/>
</dbReference>
<evidence type="ECO:0000256" key="7">
    <source>
        <dbReference type="ARBA" id="ARBA00022722"/>
    </source>
</evidence>
<dbReference type="PROSITE" id="PS50994">
    <property type="entry name" value="INTEGRASE"/>
    <property type="match status" value="1"/>
</dbReference>
<dbReference type="SUPFAM" id="SSF50630">
    <property type="entry name" value="Acid proteases"/>
    <property type="match status" value="1"/>
</dbReference>
<comment type="subcellular location">
    <subcellularLocation>
        <location evidence="1">Membrane</location>
        <topology evidence="1">Multi-pass membrane protein</topology>
    </subcellularLocation>
</comment>
<dbReference type="Gene3D" id="1.20.1530.20">
    <property type="match status" value="1"/>
</dbReference>
<evidence type="ECO:0000256" key="10">
    <source>
        <dbReference type="ARBA" id="ARBA00022918"/>
    </source>
</evidence>
<dbReference type="InterPro" id="IPR050794">
    <property type="entry name" value="CPA2_transporter"/>
</dbReference>
<evidence type="ECO:0000256" key="9">
    <source>
        <dbReference type="ARBA" id="ARBA00022801"/>
    </source>
</evidence>
<dbReference type="InterPro" id="IPR012337">
    <property type="entry name" value="RNaseH-like_sf"/>
</dbReference>
<keyword evidence="10" id="KW-0695">RNA-directed DNA polymerase</keyword>
<dbReference type="GO" id="GO:0003676">
    <property type="term" value="F:nucleic acid binding"/>
    <property type="evidence" value="ECO:0007669"/>
    <property type="project" value="InterPro"/>
</dbReference>
<keyword evidence="5 17" id="KW-0812">Transmembrane</keyword>
<feature type="transmembrane region" description="Helical" evidence="17">
    <location>
        <begin position="1320"/>
        <end position="1344"/>
    </location>
</feature>
<dbReference type="Gene3D" id="3.30.420.10">
    <property type="entry name" value="Ribonuclease H-like superfamily/Ribonuclease H"/>
    <property type="match status" value="1"/>
</dbReference>
<evidence type="ECO:0000256" key="4">
    <source>
        <dbReference type="ARBA" id="ARBA00022679"/>
    </source>
</evidence>
<feature type="region of interest" description="Disordered" evidence="16">
    <location>
        <begin position="1715"/>
        <end position="1752"/>
    </location>
</feature>
<keyword evidence="6" id="KW-0548">Nucleotidyltransferase</keyword>
<dbReference type="InterPro" id="IPR005162">
    <property type="entry name" value="Retrotrans_gag_dom"/>
</dbReference>
<feature type="transmembrane region" description="Helical" evidence="17">
    <location>
        <begin position="1198"/>
        <end position="1226"/>
    </location>
</feature>
<keyword evidence="12 17" id="KW-1133">Transmembrane helix</keyword>
<dbReference type="InterPro" id="IPR041588">
    <property type="entry name" value="Integrase_H2C2"/>
</dbReference>
<dbReference type="GO" id="GO:0016020">
    <property type="term" value="C:membrane"/>
    <property type="evidence" value="ECO:0007669"/>
    <property type="project" value="UniProtKB-SubCell"/>
</dbReference>